<dbReference type="Proteomes" id="UP000192277">
    <property type="component" value="Unassembled WGS sequence"/>
</dbReference>
<reference evidence="1 2" key="1">
    <citation type="submission" date="2016-04" db="EMBL/GenBank/DDBJ databases">
        <authorList>
            <person name="Chen L."/>
            <person name="Zhuang W."/>
            <person name="Wang G."/>
        </authorList>
    </citation>
    <scope>NUCLEOTIDE SEQUENCE [LARGE SCALE GENOMIC DNA]</scope>
    <source>
        <strain evidence="2">GR20</strain>
    </source>
</reference>
<comment type="caution">
    <text evidence="1">The sequence shown here is derived from an EMBL/GenBank/DDBJ whole genome shotgun (WGS) entry which is preliminary data.</text>
</comment>
<protein>
    <recommendedName>
        <fullName evidence="3">Lipocalin-like domain-containing protein</fullName>
    </recommendedName>
</protein>
<gene>
    <name evidence="1" type="ORF">A4D02_28825</name>
</gene>
<accession>A0ABX3NZS1</accession>
<proteinExistence type="predicted"/>
<evidence type="ECO:0000313" key="1">
    <source>
        <dbReference type="EMBL" id="OQP49597.1"/>
    </source>
</evidence>
<evidence type="ECO:0008006" key="3">
    <source>
        <dbReference type="Google" id="ProtNLM"/>
    </source>
</evidence>
<name>A0ABX3NZS1_9BACT</name>
<sequence>MRGEKRRNDKKNFNLGIPATLFKNSVEQTDTLKFKQFGDSSEFSELNLNPDKTFAFHYYNTFSCWTWHSIYGTWKIKNNKIVFADTIYNEEDNIRFDTSANNKTNYILITVKNDHGKPLA</sequence>
<organism evidence="1 2">
    <name type="scientific">Niastella koreensis</name>
    <dbReference type="NCBI Taxonomy" id="354356"/>
    <lineage>
        <taxon>Bacteria</taxon>
        <taxon>Pseudomonadati</taxon>
        <taxon>Bacteroidota</taxon>
        <taxon>Chitinophagia</taxon>
        <taxon>Chitinophagales</taxon>
        <taxon>Chitinophagaceae</taxon>
        <taxon>Niastella</taxon>
    </lineage>
</organism>
<keyword evidence="2" id="KW-1185">Reference proteome</keyword>
<dbReference type="EMBL" id="LWBO01000010">
    <property type="protein sequence ID" value="OQP49597.1"/>
    <property type="molecule type" value="Genomic_DNA"/>
</dbReference>
<evidence type="ECO:0000313" key="2">
    <source>
        <dbReference type="Proteomes" id="UP000192277"/>
    </source>
</evidence>